<evidence type="ECO:0000313" key="2">
    <source>
        <dbReference type="Proteomes" id="UP000231419"/>
    </source>
</evidence>
<evidence type="ECO:0000313" key="1">
    <source>
        <dbReference type="EMBL" id="ASZ75052.1"/>
    </source>
</evidence>
<gene>
    <name evidence="1" type="ORF">SEA_TRINA_274</name>
</gene>
<keyword evidence="2" id="KW-1185">Reference proteome</keyword>
<protein>
    <submittedName>
        <fullName evidence="1">Uncharacterized protein</fullName>
    </submittedName>
</protein>
<name>A0A2D1A2L7_9CAUD</name>
<dbReference type="EMBL" id="MF668286">
    <property type="protein sequence ID" value="ASZ75052.1"/>
    <property type="molecule type" value="Genomic_DNA"/>
</dbReference>
<sequence>MMTFEGPQGHKITASSTVLRDGNTVLTVKGYDHAINGCEFVVTPQALYAVAKKIMRNPKRIAVGGSREINPHVYSAYVEKSVFNSFDKNDPAYVG</sequence>
<reference evidence="2" key="1">
    <citation type="submission" date="2017-08" db="EMBL/GenBank/DDBJ databases">
        <authorList>
            <person name="de Groot N.N."/>
        </authorList>
    </citation>
    <scope>NUCLEOTIDE SEQUENCE [LARGE SCALE GENOMIC DNA]</scope>
</reference>
<organism evidence="1 2">
    <name type="scientific">Rhodococcus phage Trina</name>
    <dbReference type="NCBI Taxonomy" id="2027905"/>
    <lineage>
        <taxon>Viruses</taxon>
        <taxon>Duplodnaviria</taxon>
        <taxon>Heunggongvirae</taxon>
        <taxon>Uroviricota</taxon>
        <taxon>Caudoviricetes</taxon>
        <taxon>Trinavirus</taxon>
        <taxon>Trinavirus trina</taxon>
    </lineage>
</organism>
<proteinExistence type="predicted"/>
<accession>A0A2D1A2L7</accession>
<dbReference type="Proteomes" id="UP000231419">
    <property type="component" value="Segment"/>
</dbReference>